<dbReference type="InterPro" id="IPR038718">
    <property type="entry name" value="SNF2-like_sf"/>
</dbReference>
<dbReference type="InterPro" id="IPR016197">
    <property type="entry name" value="Chromo-like_dom_sf"/>
</dbReference>
<dbReference type="GO" id="GO:0032934">
    <property type="term" value="F:sterol binding"/>
    <property type="evidence" value="ECO:0007669"/>
    <property type="project" value="TreeGrafter"/>
</dbReference>
<feature type="region of interest" description="Disordered" evidence="14">
    <location>
        <begin position="117"/>
        <end position="150"/>
    </location>
</feature>
<dbReference type="Pfam" id="PF00385">
    <property type="entry name" value="Chromo"/>
    <property type="match status" value="1"/>
</dbReference>
<dbReference type="GO" id="GO:0005789">
    <property type="term" value="C:endoplasmic reticulum membrane"/>
    <property type="evidence" value="ECO:0007669"/>
    <property type="project" value="TreeGrafter"/>
</dbReference>
<keyword evidence="19" id="KW-1185">Reference proteome</keyword>
<feature type="compositionally biased region" description="Acidic residues" evidence="14">
    <location>
        <begin position="901"/>
        <end position="929"/>
    </location>
</feature>
<name>A0AAD3TUF2_9TREE</name>
<dbReference type="EMBL" id="BTCM01000003">
    <property type="protein sequence ID" value="GMK56727.1"/>
    <property type="molecule type" value="Genomic_DNA"/>
</dbReference>
<feature type="region of interest" description="Disordered" evidence="14">
    <location>
        <begin position="1361"/>
        <end position="1384"/>
    </location>
</feature>
<keyword evidence="4" id="KW-0808">Transferase</keyword>
<comment type="similarity">
    <text evidence="2">Belongs to the YSP2 family.</text>
</comment>
<evidence type="ECO:0000256" key="3">
    <source>
        <dbReference type="ARBA" id="ARBA00022603"/>
    </source>
</evidence>
<evidence type="ECO:0000256" key="14">
    <source>
        <dbReference type="SAM" id="MobiDB-lite"/>
    </source>
</evidence>
<reference evidence="18" key="2">
    <citation type="submission" date="2023-06" db="EMBL/GenBank/DDBJ databases">
        <authorList>
            <person name="Kobayashi Y."/>
            <person name="Kayamori A."/>
            <person name="Aoki K."/>
            <person name="Shiwa Y."/>
            <person name="Fujita N."/>
            <person name="Sugita T."/>
            <person name="Iwasaki W."/>
            <person name="Tanaka N."/>
            <person name="Takashima M."/>
        </authorList>
    </citation>
    <scope>NUCLEOTIDE SEQUENCE</scope>
    <source>
        <strain evidence="18">HIS016</strain>
    </source>
</reference>
<feature type="compositionally biased region" description="Low complexity" evidence="14">
    <location>
        <begin position="561"/>
        <end position="574"/>
    </location>
</feature>
<dbReference type="PROSITE" id="PS51194">
    <property type="entry name" value="HELICASE_CTER"/>
    <property type="match status" value="1"/>
</dbReference>
<dbReference type="SMART" id="SM00298">
    <property type="entry name" value="CHROMO"/>
    <property type="match status" value="1"/>
</dbReference>
<evidence type="ECO:0000256" key="13">
    <source>
        <dbReference type="SAM" id="Coils"/>
    </source>
</evidence>
<keyword evidence="11" id="KW-0472">Membrane</keyword>
<evidence type="ECO:0000256" key="10">
    <source>
        <dbReference type="ARBA" id="ARBA00022989"/>
    </source>
</evidence>
<dbReference type="GO" id="GO:0005886">
    <property type="term" value="C:plasma membrane"/>
    <property type="evidence" value="ECO:0007669"/>
    <property type="project" value="TreeGrafter"/>
</dbReference>
<evidence type="ECO:0000259" key="16">
    <source>
        <dbReference type="PROSITE" id="PS51194"/>
    </source>
</evidence>
<dbReference type="CDD" id="cd13220">
    <property type="entry name" value="PH-GRAM_GRAMDC"/>
    <property type="match status" value="1"/>
</dbReference>
<feature type="coiled-coil region" evidence="13">
    <location>
        <begin position="2082"/>
        <end position="2128"/>
    </location>
</feature>
<keyword evidence="13" id="KW-0175">Coiled coil</keyword>
<feature type="region of interest" description="Disordered" evidence="14">
    <location>
        <begin position="795"/>
        <end position="942"/>
    </location>
</feature>
<keyword evidence="8" id="KW-0378">Hydrolase</keyword>
<keyword evidence="10" id="KW-1133">Transmembrane helix</keyword>
<protein>
    <recommendedName>
        <fullName evidence="20">Chromo domain-containing protein</fullName>
    </recommendedName>
</protein>
<dbReference type="CDD" id="cd00024">
    <property type="entry name" value="CD_CSD"/>
    <property type="match status" value="1"/>
</dbReference>
<dbReference type="GO" id="GO:0008168">
    <property type="term" value="F:methyltransferase activity"/>
    <property type="evidence" value="ECO:0007669"/>
    <property type="project" value="UniProtKB-KW"/>
</dbReference>
<evidence type="ECO:0000256" key="2">
    <source>
        <dbReference type="ARBA" id="ARBA00006582"/>
    </source>
</evidence>
<reference evidence="18" key="1">
    <citation type="journal article" date="2023" name="BMC Genomics">
        <title>Chromosome-level genome assemblies of Cutaneotrichosporon spp. (Trichosporonales, Basidiomycota) reveal imbalanced evolution between nucleotide sequences and chromosome synteny.</title>
        <authorList>
            <person name="Kobayashi Y."/>
            <person name="Kayamori A."/>
            <person name="Aoki K."/>
            <person name="Shiwa Y."/>
            <person name="Matsutani M."/>
            <person name="Fujita N."/>
            <person name="Sugita T."/>
            <person name="Iwasaki W."/>
            <person name="Tanaka N."/>
            <person name="Takashima M."/>
        </authorList>
    </citation>
    <scope>NUCLEOTIDE SEQUENCE</scope>
    <source>
        <strain evidence="18">HIS016</strain>
    </source>
</reference>
<feature type="region of interest" description="Disordered" evidence="14">
    <location>
        <begin position="1876"/>
        <end position="1899"/>
    </location>
</feature>
<feature type="region of interest" description="Disordered" evidence="14">
    <location>
        <begin position="1"/>
        <end position="74"/>
    </location>
</feature>
<dbReference type="SUPFAM" id="SSF54160">
    <property type="entry name" value="Chromo domain-like"/>
    <property type="match status" value="1"/>
</dbReference>
<evidence type="ECO:0000313" key="19">
    <source>
        <dbReference type="Proteomes" id="UP001222932"/>
    </source>
</evidence>
<dbReference type="Pfam" id="PF00145">
    <property type="entry name" value="DNA_methylase"/>
    <property type="match status" value="1"/>
</dbReference>
<dbReference type="GO" id="GO:0005524">
    <property type="term" value="F:ATP binding"/>
    <property type="evidence" value="ECO:0007669"/>
    <property type="project" value="InterPro"/>
</dbReference>
<evidence type="ECO:0000256" key="9">
    <source>
        <dbReference type="ARBA" id="ARBA00022840"/>
    </source>
</evidence>
<dbReference type="GO" id="GO:0032366">
    <property type="term" value="P:intracellular sterol transport"/>
    <property type="evidence" value="ECO:0007669"/>
    <property type="project" value="TreeGrafter"/>
</dbReference>
<dbReference type="InterPro" id="IPR031968">
    <property type="entry name" value="VASt"/>
</dbReference>
<feature type="compositionally biased region" description="Acidic residues" evidence="14">
    <location>
        <begin position="740"/>
        <end position="751"/>
    </location>
</feature>
<dbReference type="GO" id="GO:0006338">
    <property type="term" value="P:chromatin remodeling"/>
    <property type="evidence" value="ECO:0007669"/>
    <property type="project" value="UniProtKB-ARBA"/>
</dbReference>
<dbReference type="SMART" id="SM00487">
    <property type="entry name" value="DEXDc"/>
    <property type="match status" value="1"/>
</dbReference>
<dbReference type="InterPro" id="IPR027417">
    <property type="entry name" value="P-loop_NTPase"/>
</dbReference>
<comment type="caution">
    <text evidence="18">The sequence shown here is derived from an EMBL/GenBank/DDBJ whole genome shotgun (WGS) entry which is preliminary data.</text>
</comment>
<feature type="compositionally biased region" description="Low complexity" evidence="14">
    <location>
        <begin position="825"/>
        <end position="838"/>
    </location>
</feature>
<dbReference type="SMART" id="SM00568">
    <property type="entry name" value="GRAM"/>
    <property type="match status" value="1"/>
</dbReference>
<feature type="compositionally biased region" description="Polar residues" evidence="14">
    <location>
        <begin position="809"/>
        <end position="824"/>
    </location>
</feature>
<sequence length="2797" mass="311649">MPLLRPKKPLRVSTNSSESGDPTLEVLSISPKPAPSPSKLGLSSTSPLPPILANSSERTPPVETPRLVVSDPNRDNAIDLVGGHAFGLEAAMSEALDTDQAHELARERAMAYRDRVAERFPPPTQAESQKKKKGQRSRRTSTSSALSQGGNNMAAALAKSGLPIAGPPEQLATAQRLVSTGRSPYLLRTQDYDSDDGYGSEDDSDYLSEDDGIDHLPVTGFAVASNRRNAEFHNYGCALAKDILVHGRLYVSENHICFHSNLFGWITDVVIPFAEVQTIEKKMTALVIPNAIGVTTSKEKYTFASLISRDSTYDVLVNIWRIAHPGAEMPNSVPNGASRPASIVECSSPVPIHTHSSTECGCGKAGQHYVESALDTVFPSSPDKVYNLMFNSGWYRSFLSDNQKLRDVETSDWKPDETGKLTRSTSYIKPLNGSVGPKQTKCHIIDLLDFCDFDQYISMVTTTRTPDVPSGSVFSVKTRTCLTWAGSGSTRVVVTTEVEWTGKSWLKGIIERSAIDGQKHYHADLANGMREHMKEHPTEFGVTGAEDVEEVQDESTKETETSSPTEAQQFAAQNRRARQDADYWQLQGALDSVVNGFSSIFSGIRTAYNALSDLLSDSPISKASFMAALIALLVVSNVYTYVVRPESKHKEKRLQRFGFENDVAEAVKYVLDRRASATPKGEISQLLQLLDEVDERSAALRKALQVAEQIHDLSDSEDDFEILPLQPSLKHNKRKRSGSEEDDEETDVPLLGDEEYEVDYIVDSRWTEYGNTHLFEFLIHWKGYPVEERSWTHADQFEDDDPPPKRKQYTTSSLARHVTSNLSNKSTQSKLKPTTKSTPPKPGLPSKDTAPKLEQALLWRAPPKKKRTIPYESESSDKENRRVVSGSPCPTSDDDFRLIDDDSEDEDFESAQEEPEMAQVSEDDEDDVDVGPAPRAKNGGWGALVKGPKKAAVKLGTESPLLALGMIAKSIKQQHDVTLSFEHVFSCEIEPFKQAYIERNFTPPILFRDVTELGRTRAHTTYGSLKKVPGDIDILIAGTSCVDYSGLNNEKQGIDANGESGRTFRGMLQWVKKHQPPIVILENVCSAPWDKVVEYFAEINYDANYARMDTKEYYIPHTRTRIYLMATPTGNSAPKHLPEKWMETVKDLKRPWSSPFEAFLLPTDDVRIHRARLDLAAERFYKDGTSRKPTDWGRCESRHARARNDEELGVLRPLTAWKEAGVCKGLDWTWNDWLLAQTERVVDLLDISTLRVAKEGIDSGFKAIIWNVSQNVGRQAGYSKTALAPCLTPNMIPWVTNRGGPVTGREALALQGIPVRELLLTSETEDQLADLAGNAMTTTVIGASMLAALHVALKTIPEGKDAMESAEEQRSNEASHTTPADRVKGGESLVSHCLDLAKVSTAPLAEVLRLAELSSRHCVCEGQSGTAEKAILQCKRCGYRSCSSCGGRPEHLYEPCTTRRVEPSSFELQLKKLLPMRVQIAGINITSLNAVRARAITKGKGEAKQSDWDLWSDAVLRAVGNMEFRFRYLKRQTTWTALYEAPSAILECWLRNPSPEWRLTVKAPPSEPVNSCLRSLLRHPVARMRLDVSGQDMLSGTWELCLPTQQTFTIKIAGGGDLVPTWEAALGLQGEFAGKTRWNQLTVDVPPEATRALDRGLAGTYSLLPSCGQAQSSLHVKESSDAGLPPLHFFLDSSRCGNSKDDRYVFSTSIERLDYGVERDVIASISPKWRESDKPSESVKLTVDGGWVRCSAVRLTATDDGNVIAGSECSTCAPRPPTIHWIKQAGKLAKNGRKTKASITAFEDPLEAARYEMALKNRPSPFDVQLRHVDEVGSFRIGLNIASLAHRALSRLPRSDAKGKVRLSWRLSPGQVANVPEKPRVFSMPSNKRDPEHSQPKNFELPLRPEQLRSLWWMLKQERAEVHHTFVEEEISEALLPPLGWRAEGKAERPVMVRGGVIADEVGYGKTIISLALAAETKDDLAPEPAPDGLIDLKATLIIVPGHLSKQRPSEIERFTGDLFNVIVIQNMKGLQSKSIAELRKADLIVVATEVFEAETYWERFEYLSGQPQEWLHDGNGGRFFADRLDSALQTLQDQTAILQNDGASAAHHNMKQLHRVAEEEVERKKEQMKAANFGKRLKGAQYRDKYDYLPIKNKPKKASGAAWEADDDDEGELNSSMPMPMFRHASGLESLDSSTIKKDFDLLRNPVFHMFRFRRVIADEFTYLKERALPAILRLQSCYKWVLSGTPPVQDFPSIRSVASFMGIHLGVPDDSEGGLAHQKARAKEQTAAERFHAFRETHSAAWHRRRDDLAQEFLNTFVRQNIAEIDDIPTVEHIHTFKLPASEGAVYLELEHHLQALEMQARKETKLKDVTQGDRNARLEEALSDSKTAEETLLKRCCHFTLDLTDKTRDAKSALEACEHISNARREQLSGCEKDLRVTVNLAGGFEKGEAQPFRDWVISSRDKDKHHGDAEAAERLMKILATCGFRSNAIPDAPESGKIPTIPPKVKLAEYKWDLREQTHLLRRLSKELVARVRSLRFFEVVRKLQHNGDEAVDVLKTSACGHYLRNAKHVPMAVLSCCGHVACYECMVKDVNDQRCVMGAACHAPVRQTNIVKVSSLGIEGELSSGRFGVKLLHLVNLIKTIPKEERILVFCQWDDLVPKLSEALSDGGIIHVQLTGATTKRSNTLEAFQKGGKDAARVMLLQMNNSSAAGSNLTVASHAIFLGPLFTSTLYNYKSTETQAIGRIRRFGQLRHVHVHRLLVQDTIDEAIYHSRLDELRSKTDYVPYPCREYVR</sequence>
<evidence type="ECO:0000256" key="4">
    <source>
        <dbReference type="ARBA" id="ARBA00022679"/>
    </source>
</evidence>
<keyword evidence="3" id="KW-0489">Methyltransferase</keyword>
<feature type="compositionally biased region" description="Basic residues" evidence="14">
    <location>
        <begin position="1"/>
        <end position="10"/>
    </location>
</feature>
<dbReference type="GO" id="GO:0120015">
    <property type="term" value="F:sterol transfer activity"/>
    <property type="evidence" value="ECO:0007669"/>
    <property type="project" value="TreeGrafter"/>
</dbReference>
<dbReference type="Gene3D" id="3.40.50.10810">
    <property type="entry name" value="Tandem AAA-ATPase domain"/>
    <property type="match status" value="1"/>
</dbReference>
<keyword evidence="5" id="KW-0812">Transmembrane</keyword>
<evidence type="ECO:0000313" key="18">
    <source>
        <dbReference type="EMBL" id="GMK56727.1"/>
    </source>
</evidence>
<dbReference type="GO" id="GO:0032259">
    <property type="term" value="P:methylation"/>
    <property type="evidence" value="ECO:0007669"/>
    <property type="project" value="UniProtKB-KW"/>
</dbReference>
<dbReference type="InterPro" id="IPR000953">
    <property type="entry name" value="Chromo/chromo_shadow_dom"/>
</dbReference>
<evidence type="ECO:0000256" key="11">
    <source>
        <dbReference type="ARBA" id="ARBA00023136"/>
    </source>
</evidence>
<dbReference type="PROSITE" id="PS51778">
    <property type="entry name" value="VAST"/>
    <property type="match status" value="1"/>
</dbReference>
<dbReference type="PANTHER" id="PTHR23319:SF4">
    <property type="entry name" value="GRAM DOMAIN CONTAINING 1B, ISOFORM E"/>
    <property type="match status" value="1"/>
</dbReference>
<dbReference type="InterPro" id="IPR051482">
    <property type="entry name" value="Cholesterol_transport"/>
</dbReference>
<dbReference type="SUPFAM" id="SSF52540">
    <property type="entry name" value="P-loop containing nucleoside triphosphate hydrolases"/>
    <property type="match status" value="2"/>
</dbReference>
<evidence type="ECO:0008006" key="20">
    <source>
        <dbReference type="Google" id="ProtNLM"/>
    </source>
</evidence>
<keyword evidence="12" id="KW-0539">Nucleus</keyword>
<dbReference type="Pfam" id="PF16016">
    <property type="entry name" value="VASt"/>
    <property type="match status" value="1"/>
</dbReference>
<evidence type="ECO:0000256" key="8">
    <source>
        <dbReference type="ARBA" id="ARBA00022801"/>
    </source>
</evidence>
<evidence type="ECO:0000256" key="7">
    <source>
        <dbReference type="ARBA" id="ARBA00022741"/>
    </source>
</evidence>
<dbReference type="Proteomes" id="UP001222932">
    <property type="component" value="Unassembled WGS sequence"/>
</dbReference>
<evidence type="ECO:0000259" key="17">
    <source>
        <dbReference type="PROSITE" id="PS51778"/>
    </source>
</evidence>
<dbReference type="InterPro" id="IPR023780">
    <property type="entry name" value="Chromo_domain"/>
</dbReference>
<feature type="compositionally biased region" description="Basic residues" evidence="14">
    <location>
        <begin position="130"/>
        <end position="139"/>
    </location>
</feature>
<dbReference type="InterPro" id="IPR011993">
    <property type="entry name" value="PH-like_dom_sf"/>
</dbReference>
<dbReference type="PANTHER" id="PTHR23319">
    <property type="entry name" value="GRAM DOMAIN CONTAINING 1B, ISOFORM E"/>
    <property type="match status" value="1"/>
</dbReference>
<dbReference type="SUPFAM" id="SSF53335">
    <property type="entry name" value="S-adenosyl-L-methionine-dependent methyltransferases"/>
    <property type="match status" value="1"/>
</dbReference>
<dbReference type="Pfam" id="PF02893">
    <property type="entry name" value="GRAM"/>
    <property type="match status" value="1"/>
</dbReference>
<feature type="compositionally biased region" description="Low complexity" evidence="14">
    <location>
        <begin position="27"/>
        <end position="44"/>
    </location>
</feature>
<proteinExistence type="inferred from homology"/>
<dbReference type="GO" id="GO:0005739">
    <property type="term" value="C:mitochondrion"/>
    <property type="evidence" value="ECO:0007669"/>
    <property type="project" value="TreeGrafter"/>
</dbReference>
<dbReference type="GO" id="GO:0008094">
    <property type="term" value="F:ATP-dependent activity, acting on DNA"/>
    <property type="evidence" value="ECO:0007669"/>
    <property type="project" value="UniProtKB-ARBA"/>
</dbReference>
<dbReference type="InterPro" id="IPR001525">
    <property type="entry name" value="C5_MeTfrase"/>
</dbReference>
<dbReference type="Gene3D" id="3.40.50.150">
    <property type="entry name" value="Vaccinia Virus protein VP39"/>
    <property type="match status" value="1"/>
</dbReference>
<dbReference type="GO" id="GO:0140268">
    <property type="term" value="C:endoplasmic reticulum-plasma membrane contact site"/>
    <property type="evidence" value="ECO:0007669"/>
    <property type="project" value="TreeGrafter"/>
</dbReference>
<evidence type="ECO:0000256" key="1">
    <source>
        <dbReference type="ARBA" id="ARBA00004167"/>
    </source>
</evidence>
<dbReference type="GO" id="GO:0016787">
    <property type="term" value="F:hydrolase activity"/>
    <property type="evidence" value="ECO:0007669"/>
    <property type="project" value="UniProtKB-KW"/>
</dbReference>
<evidence type="ECO:0000259" key="15">
    <source>
        <dbReference type="PROSITE" id="PS50013"/>
    </source>
</evidence>
<keyword evidence="6" id="KW-0677">Repeat</keyword>
<dbReference type="CDD" id="cd18793">
    <property type="entry name" value="SF2_C_SNF"/>
    <property type="match status" value="1"/>
</dbReference>
<evidence type="ECO:0000256" key="12">
    <source>
        <dbReference type="ARBA" id="ARBA00023242"/>
    </source>
</evidence>
<gene>
    <name evidence="18" type="ORF">CspeluHIS016_0305670</name>
</gene>
<accession>A0AAD3TUF2</accession>
<dbReference type="InterPro" id="IPR029063">
    <property type="entry name" value="SAM-dependent_MTases_sf"/>
</dbReference>
<dbReference type="InterPro" id="IPR049730">
    <property type="entry name" value="SNF2/RAD54-like_C"/>
</dbReference>
<evidence type="ECO:0000256" key="6">
    <source>
        <dbReference type="ARBA" id="ARBA00022737"/>
    </source>
</evidence>
<keyword evidence="9" id="KW-0067">ATP-binding</keyword>
<keyword evidence="7" id="KW-0547">Nucleotide-binding</keyword>
<feature type="region of interest" description="Disordered" evidence="14">
    <location>
        <begin position="731"/>
        <end position="751"/>
    </location>
</feature>
<dbReference type="Pfam" id="PF00176">
    <property type="entry name" value="SNF2-rel_dom"/>
    <property type="match status" value="1"/>
</dbReference>
<dbReference type="InterPro" id="IPR000330">
    <property type="entry name" value="SNF2_N"/>
</dbReference>
<dbReference type="Gene3D" id="2.30.29.30">
    <property type="entry name" value="Pleckstrin-homology domain (PH domain)/Phosphotyrosine-binding domain (PTB)"/>
    <property type="match status" value="1"/>
</dbReference>
<feature type="region of interest" description="Disordered" evidence="14">
    <location>
        <begin position="551"/>
        <end position="574"/>
    </location>
</feature>
<comment type="subcellular location">
    <subcellularLocation>
        <location evidence="1">Membrane</location>
        <topology evidence="1">Single-pass membrane protein</topology>
    </subcellularLocation>
</comment>
<feature type="domain" description="Helicase C-terminal" evidence="16">
    <location>
        <begin position="2638"/>
        <end position="2796"/>
    </location>
</feature>
<dbReference type="Gene3D" id="2.40.50.40">
    <property type="match status" value="1"/>
</dbReference>
<dbReference type="InterPro" id="IPR004182">
    <property type="entry name" value="GRAM"/>
</dbReference>
<dbReference type="InterPro" id="IPR001650">
    <property type="entry name" value="Helicase_C-like"/>
</dbReference>
<dbReference type="InterPro" id="IPR014001">
    <property type="entry name" value="Helicase_ATP-bd"/>
</dbReference>
<feature type="domain" description="VASt" evidence="17">
    <location>
        <begin position="368"/>
        <end position="537"/>
    </location>
</feature>
<dbReference type="GO" id="GO:0032541">
    <property type="term" value="C:cortical endoplasmic reticulum"/>
    <property type="evidence" value="ECO:0007669"/>
    <property type="project" value="TreeGrafter"/>
</dbReference>
<evidence type="ECO:0000256" key="5">
    <source>
        <dbReference type="ARBA" id="ARBA00022692"/>
    </source>
</evidence>
<dbReference type="Gene3D" id="3.40.50.300">
    <property type="entry name" value="P-loop containing nucleotide triphosphate hydrolases"/>
    <property type="match status" value="1"/>
</dbReference>
<dbReference type="PROSITE" id="PS50013">
    <property type="entry name" value="CHROMO_2"/>
    <property type="match status" value="1"/>
</dbReference>
<organism evidence="18 19">
    <name type="scientific">Cutaneotrichosporon spelunceum</name>
    <dbReference type="NCBI Taxonomy" id="1672016"/>
    <lineage>
        <taxon>Eukaryota</taxon>
        <taxon>Fungi</taxon>
        <taxon>Dikarya</taxon>
        <taxon>Basidiomycota</taxon>
        <taxon>Agaricomycotina</taxon>
        <taxon>Tremellomycetes</taxon>
        <taxon>Trichosporonales</taxon>
        <taxon>Trichosporonaceae</taxon>
        <taxon>Cutaneotrichosporon</taxon>
    </lineage>
</organism>
<feature type="domain" description="Chromo" evidence="15">
    <location>
        <begin position="756"/>
        <end position="821"/>
    </location>
</feature>